<evidence type="ECO:0000256" key="1">
    <source>
        <dbReference type="SAM" id="MobiDB-lite"/>
    </source>
</evidence>
<reference evidence="2" key="2">
    <citation type="journal article" date="2023" name="BMC Genomics">
        <title>Pest status, molecular evolution, and epigenetic factors derived from the genome assembly of Frankliniella fusca, a thysanopteran phytovirus vector.</title>
        <authorList>
            <person name="Catto M.A."/>
            <person name="Labadie P.E."/>
            <person name="Jacobson A.L."/>
            <person name="Kennedy G.G."/>
            <person name="Srinivasan R."/>
            <person name="Hunt B.G."/>
        </authorList>
    </citation>
    <scope>NUCLEOTIDE SEQUENCE</scope>
    <source>
        <strain evidence="2">PL_HMW_Pooled</strain>
    </source>
</reference>
<keyword evidence="3" id="KW-1185">Reference proteome</keyword>
<feature type="compositionally biased region" description="Basic and acidic residues" evidence="1">
    <location>
        <begin position="246"/>
        <end position="255"/>
    </location>
</feature>
<dbReference type="EMBL" id="JAHWGI010001240">
    <property type="protein sequence ID" value="KAK3925896.1"/>
    <property type="molecule type" value="Genomic_DNA"/>
</dbReference>
<reference evidence="2" key="1">
    <citation type="submission" date="2021-07" db="EMBL/GenBank/DDBJ databases">
        <authorList>
            <person name="Catto M.A."/>
            <person name="Jacobson A."/>
            <person name="Kennedy G."/>
            <person name="Labadie P."/>
            <person name="Hunt B.G."/>
            <person name="Srinivasan R."/>
        </authorList>
    </citation>
    <scope>NUCLEOTIDE SEQUENCE</scope>
    <source>
        <strain evidence="2">PL_HMW_Pooled</strain>
        <tissue evidence="2">Head</tissue>
    </source>
</reference>
<dbReference type="AlphaFoldDB" id="A0AAE1LMM9"/>
<proteinExistence type="predicted"/>
<accession>A0AAE1LMM9</accession>
<gene>
    <name evidence="2" type="ORF">KUF71_014145</name>
</gene>
<evidence type="ECO:0000313" key="2">
    <source>
        <dbReference type="EMBL" id="KAK3925896.1"/>
    </source>
</evidence>
<comment type="caution">
    <text evidence="2">The sequence shown here is derived from an EMBL/GenBank/DDBJ whole genome shotgun (WGS) entry which is preliminary data.</text>
</comment>
<evidence type="ECO:0000313" key="3">
    <source>
        <dbReference type="Proteomes" id="UP001219518"/>
    </source>
</evidence>
<name>A0AAE1LMM9_9NEOP</name>
<organism evidence="2 3">
    <name type="scientific">Frankliniella fusca</name>
    <dbReference type="NCBI Taxonomy" id="407009"/>
    <lineage>
        <taxon>Eukaryota</taxon>
        <taxon>Metazoa</taxon>
        <taxon>Ecdysozoa</taxon>
        <taxon>Arthropoda</taxon>
        <taxon>Hexapoda</taxon>
        <taxon>Insecta</taxon>
        <taxon>Pterygota</taxon>
        <taxon>Neoptera</taxon>
        <taxon>Paraneoptera</taxon>
        <taxon>Thysanoptera</taxon>
        <taxon>Terebrantia</taxon>
        <taxon>Thripoidea</taxon>
        <taxon>Thripidae</taxon>
        <taxon>Frankliniella</taxon>
    </lineage>
</organism>
<protein>
    <submittedName>
        <fullName evidence="2">WASH complex subunit 1</fullName>
    </submittedName>
</protein>
<dbReference type="Proteomes" id="UP001219518">
    <property type="component" value="Unassembled WGS sequence"/>
</dbReference>
<sequence length="445" mass="46261">MGEFSSFWFLLLSSIRLNGGGSERQGAAAGVVVVAVGAVPTLPLPLPLGGVPGFARRLARLADLAGVSPGPGAPEGPPALARARGPRRRASPESGRAGGGGVQVERRQVRVCDAGRGGHLGPEDADMQAAPAAADRVVVAEGAEGRRVAVAAVVEVAAQELVIGVNEARVVETAIGVSNETRAKARVPVTAQRKCSFAVFLACFPALPSYDSVLQPADSSLDASNPRGEPFESGGNTDNPAGTELNGRDPLDRKSKAVGLSGHLLGTHWRQRMRTTARMAPSSSTPALQETSTRNHVSSSAPTPMPPICRGSSTYSTPGAPARPPLQSHTNVLGVRALKRACETQRELLLNIDESSEPVCLFVIPGVSAKMAGGAVSSSALDIDMQYRVKLGTCSRLGWCDALAASRTGITAWLKDTCAVKYFLSSTEAQQSCGQFFLGLPFPKA</sequence>
<feature type="compositionally biased region" description="Polar residues" evidence="1">
    <location>
        <begin position="281"/>
        <end position="302"/>
    </location>
</feature>
<feature type="region of interest" description="Disordered" evidence="1">
    <location>
        <begin position="217"/>
        <end position="307"/>
    </location>
</feature>
<feature type="region of interest" description="Disordered" evidence="1">
    <location>
        <begin position="67"/>
        <end position="102"/>
    </location>
</feature>